<name>A0A1M7SL86_9ACTN</name>
<dbReference type="InterPro" id="IPR024671">
    <property type="entry name" value="Atg22-like"/>
</dbReference>
<dbReference type="GO" id="GO:0022857">
    <property type="term" value="F:transmembrane transporter activity"/>
    <property type="evidence" value="ECO:0007669"/>
    <property type="project" value="InterPro"/>
</dbReference>
<feature type="transmembrane region" description="Helical" evidence="6">
    <location>
        <begin position="414"/>
        <end position="435"/>
    </location>
</feature>
<evidence type="ECO:0000256" key="6">
    <source>
        <dbReference type="SAM" id="Phobius"/>
    </source>
</evidence>
<keyword evidence="4 6" id="KW-1133">Transmembrane helix</keyword>
<evidence type="ECO:0000256" key="2">
    <source>
        <dbReference type="ARBA" id="ARBA00022448"/>
    </source>
</evidence>
<feature type="transmembrane region" description="Helical" evidence="6">
    <location>
        <begin position="172"/>
        <end position="190"/>
    </location>
</feature>
<feature type="transmembrane region" description="Helical" evidence="6">
    <location>
        <begin position="202"/>
        <end position="222"/>
    </location>
</feature>
<feature type="transmembrane region" description="Helical" evidence="6">
    <location>
        <begin position="131"/>
        <end position="151"/>
    </location>
</feature>
<dbReference type="AlphaFoldDB" id="A0A1M7SL86"/>
<accession>A0A1M7SL86</accession>
<keyword evidence="3 6" id="KW-0812">Transmembrane</keyword>
<evidence type="ECO:0000256" key="1">
    <source>
        <dbReference type="ARBA" id="ARBA00004651"/>
    </source>
</evidence>
<feature type="transmembrane region" description="Helical" evidence="6">
    <location>
        <begin position="291"/>
        <end position="311"/>
    </location>
</feature>
<dbReference type="InterPro" id="IPR036259">
    <property type="entry name" value="MFS_trans_sf"/>
</dbReference>
<dbReference type="EMBL" id="FRDM01000003">
    <property type="protein sequence ID" value="SHN59210.1"/>
    <property type="molecule type" value="Genomic_DNA"/>
</dbReference>
<evidence type="ECO:0000259" key="7">
    <source>
        <dbReference type="PROSITE" id="PS50850"/>
    </source>
</evidence>
<reference evidence="8 9" key="1">
    <citation type="submission" date="2016-12" db="EMBL/GenBank/DDBJ databases">
        <authorList>
            <person name="Song W.-J."/>
            <person name="Kurnit D.M."/>
        </authorList>
    </citation>
    <scope>NUCLEOTIDE SEQUENCE [LARGE SCALE GENOMIC DNA]</scope>
    <source>
        <strain evidence="8 9">DSM 43162</strain>
    </source>
</reference>
<sequence length="450" mass="47653">MTTAATTGPTSPPADPALRRERFGWYSYDWAMSVFNTSVTTVFLGPYLTSVAEEAAGPDGRLGFLGLSIPPGSWFSYVLSASVLVQVLVLPLTGAVADRTGRKREMLAGFAALGALATTALYFVADGRYLLGALLFILANISFGAATVVYYSWLPDLAGPDERDAVSSRGWAFGYVGGALLLAVHLGLVLGAPSLGLTTGEAVRICLATAGLWWGAFTVFSVSRLRNRPVREVAGRPRSGFRQLATTMREMRAFPLTLWFLGAYLLFNDGVQTVISLSATYATEELGLEQSVLTGAILMVQVVAIAGALGLGRLAARFGAKRVVLGALVAWIGVLVAAYFLQAGAVGQFYALAAVIGLVQGGTQALSRSLFSQLIPAGKEAEYYGFYEISDRGTSWLGPLAFGLTYQLTGSYRLAIVSLVVFFVAGFVALATLPIRRAVLAAGNTPPERL</sequence>
<dbReference type="Proteomes" id="UP000184428">
    <property type="component" value="Unassembled WGS sequence"/>
</dbReference>
<dbReference type="OrthoDB" id="9768783at2"/>
<evidence type="ECO:0000313" key="8">
    <source>
        <dbReference type="EMBL" id="SHN59210.1"/>
    </source>
</evidence>
<evidence type="ECO:0000313" key="9">
    <source>
        <dbReference type="Proteomes" id="UP000184428"/>
    </source>
</evidence>
<dbReference type="InterPro" id="IPR050495">
    <property type="entry name" value="ATG22/LtaA_families"/>
</dbReference>
<gene>
    <name evidence="8" type="ORF">SAMN05660350_00855</name>
</gene>
<dbReference type="PANTHER" id="PTHR23519">
    <property type="entry name" value="AUTOPHAGY-RELATED PROTEIN 22"/>
    <property type="match status" value="1"/>
</dbReference>
<keyword evidence="2" id="KW-0813">Transport</keyword>
<dbReference type="InterPro" id="IPR020846">
    <property type="entry name" value="MFS_dom"/>
</dbReference>
<keyword evidence="5 6" id="KW-0472">Membrane</keyword>
<feature type="transmembrane region" description="Helical" evidence="6">
    <location>
        <begin position="106"/>
        <end position="125"/>
    </location>
</feature>
<comment type="subcellular location">
    <subcellularLocation>
        <location evidence="1">Cell membrane</location>
        <topology evidence="1">Multi-pass membrane protein</topology>
    </subcellularLocation>
</comment>
<organism evidence="8 9">
    <name type="scientific">Geodermatophilus obscurus</name>
    <dbReference type="NCBI Taxonomy" id="1861"/>
    <lineage>
        <taxon>Bacteria</taxon>
        <taxon>Bacillati</taxon>
        <taxon>Actinomycetota</taxon>
        <taxon>Actinomycetes</taxon>
        <taxon>Geodermatophilales</taxon>
        <taxon>Geodermatophilaceae</taxon>
        <taxon>Geodermatophilus</taxon>
    </lineage>
</organism>
<evidence type="ECO:0000256" key="4">
    <source>
        <dbReference type="ARBA" id="ARBA00022989"/>
    </source>
</evidence>
<dbReference type="Pfam" id="PF11700">
    <property type="entry name" value="ATG22"/>
    <property type="match status" value="1"/>
</dbReference>
<feature type="transmembrane region" description="Helical" evidence="6">
    <location>
        <begin position="258"/>
        <end position="279"/>
    </location>
</feature>
<dbReference type="Gene3D" id="1.20.1250.20">
    <property type="entry name" value="MFS general substrate transporter like domains"/>
    <property type="match status" value="1"/>
</dbReference>
<evidence type="ECO:0000256" key="3">
    <source>
        <dbReference type="ARBA" id="ARBA00022692"/>
    </source>
</evidence>
<proteinExistence type="predicted"/>
<protein>
    <submittedName>
        <fullName evidence="8">MFS transporter, UMF1 family</fullName>
    </submittedName>
</protein>
<evidence type="ECO:0000256" key="5">
    <source>
        <dbReference type="ARBA" id="ARBA00023136"/>
    </source>
</evidence>
<feature type="transmembrane region" description="Helical" evidence="6">
    <location>
        <begin position="323"/>
        <end position="341"/>
    </location>
</feature>
<dbReference type="PROSITE" id="PS50850">
    <property type="entry name" value="MFS"/>
    <property type="match status" value="1"/>
</dbReference>
<feature type="transmembrane region" description="Helical" evidence="6">
    <location>
        <begin position="74"/>
        <end position="94"/>
    </location>
</feature>
<dbReference type="GO" id="GO:0005886">
    <property type="term" value="C:plasma membrane"/>
    <property type="evidence" value="ECO:0007669"/>
    <property type="project" value="UniProtKB-SubCell"/>
</dbReference>
<dbReference type="RefSeq" id="WP_072913950.1">
    <property type="nucleotide sequence ID" value="NZ_FRDM01000003.1"/>
</dbReference>
<dbReference type="PANTHER" id="PTHR23519:SF1">
    <property type="entry name" value="AUTOPHAGY-RELATED PROTEIN 22"/>
    <property type="match status" value="1"/>
</dbReference>
<feature type="domain" description="Major facilitator superfamily (MFS) profile" evidence="7">
    <location>
        <begin position="26"/>
        <end position="437"/>
    </location>
</feature>
<dbReference type="SUPFAM" id="SSF103473">
    <property type="entry name" value="MFS general substrate transporter"/>
    <property type="match status" value="1"/>
</dbReference>